<evidence type="ECO:0008006" key="11">
    <source>
        <dbReference type="Google" id="ProtNLM"/>
    </source>
</evidence>
<comment type="subcellular location">
    <subcellularLocation>
        <location evidence="1">Nucleus</location>
        <location evidence="1">Nucleolus</location>
    </subcellularLocation>
</comment>
<feature type="compositionally biased region" description="Polar residues" evidence="8">
    <location>
        <begin position="457"/>
        <end position="471"/>
    </location>
</feature>
<feature type="region of interest" description="Disordered" evidence="8">
    <location>
        <begin position="328"/>
        <end position="385"/>
    </location>
</feature>
<dbReference type="FunCoup" id="A0A0D2AN82">
    <property type="interactions" value="1106"/>
</dbReference>
<comment type="similarity">
    <text evidence="2">Belongs to the NOP14 family.</text>
</comment>
<dbReference type="STRING" id="253628.A0A0D2AN82"/>
<feature type="region of interest" description="Disordered" evidence="8">
    <location>
        <begin position="426"/>
        <end position="471"/>
    </location>
</feature>
<dbReference type="PANTHER" id="PTHR23183:SF0">
    <property type="entry name" value="NUCLEOLAR PROTEIN 14"/>
    <property type="match status" value="1"/>
</dbReference>
<dbReference type="GeneID" id="27309838"/>
<evidence type="ECO:0000256" key="4">
    <source>
        <dbReference type="ARBA" id="ARBA00022552"/>
    </source>
</evidence>
<dbReference type="GO" id="GO:0030490">
    <property type="term" value="P:maturation of SSU-rRNA"/>
    <property type="evidence" value="ECO:0007669"/>
    <property type="project" value="TreeGrafter"/>
</dbReference>
<evidence type="ECO:0000256" key="3">
    <source>
        <dbReference type="ARBA" id="ARBA00022517"/>
    </source>
</evidence>
<dbReference type="PANTHER" id="PTHR23183">
    <property type="entry name" value="NOP14"/>
    <property type="match status" value="1"/>
</dbReference>
<organism evidence="9 10">
    <name type="scientific">Verruconis gallopava</name>
    <dbReference type="NCBI Taxonomy" id="253628"/>
    <lineage>
        <taxon>Eukaryota</taxon>
        <taxon>Fungi</taxon>
        <taxon>Dikarya</taxon>
        <taxon>Ascomycota</taxon>
        <taxon>Pezizomycotina</taxon>
        <taxon>Dothideomycetes</taxon>
        <taxon>Pleosporomycetidae</taxon>
        <taxon>Venturiales</taxon>
        <taxon>Sympoventuriaceae</taxon>
        <taxon>Verruconis</taxon>
    </lineage>
</organism>
<feature type="region of interest" description="Disordered" evidence="8">
    <location>
        <begin position="278"/>
        <end position="302"/>
    </location>
</feature>
<dbReference type="Proteomes" id="UP000053259">
    <property type="component" value="Unassembled WGS sequence"/>
</dbReference>
<keyword evidence="3" id="KW-0690">Ribosome biogenesis</keyword>
<feature type="region of interest" description="Disordered" evidence="8">
    <location>
        <begin position="1"/>
        <end position="41"/>
    </location>
</feature>
<dbReference type="Pfam" id="PF04147">
    <property type="entry name" value="Nop14"/>
    <property type="match status" value="2"/>
</dbReference>
<name>A0A0D2AN82_9PEZI</name>
<gene>
    <name evidence="9" type="ORF">PV09_01865</name>
</gene>
<feature type="compositionally biased region" description="Acidic residues" evidence="8">
    <location>
        <begin position="441"/>
        <end position="455"/>
    </location>
</feature>
<protein>
    <recommendedName>
        <fullName evidence="11">Nop14-like protein</fullName>
    </recommendedName>
</protein>
<evidence type="ECO:0000256" key="5">
    <source>
        <dbReference type="ARBA" id="ARBA00023242"/>
    </source>
</evidence>
<evidence type="ECO:0000313" key="9">
    <source>
        <dbReference type="EMBL" id="KIW07965.1"/>
    </source>
</evidence>
<evidence type="ECO:0000256" key="7">
    <source>
        <dbReference type="SAM" id="Coils"/>
    </source>
</evidence>
<feature type="region of interest" description="Disordered" evidence="8">
    <location>
        <begin position="115"/>
        <end position="145"/>
    </location>
</feature>
<dbReference type="VEuPathDB" id="FungiDB:PV09_01865"/>
<proteinExistence type="inferred from homology"/>
<dbReference type="RefSeq" id="XP_016217834.1">
    <property type="nucleotide sequence ID" value="XM_016354822.1"/>
</dbReference>
<evidence type="ECO:0000256" key="8">
    <source>
        <dbReference type="SAM" id="MobiDB-lite"/>
    </source>
</evidence>
<feature type="compositionally biased region" description="Basic and acidic residues" evidence="8">
    <location>
        <begin position="328"/>
        <end position="341"/>
    </location>
</feature>
<feature type="compositionally biased region" description="Basic and acidic residues" evidence="8">
    <location>
        <begin position="349"/>
        <end position="364"/>
    </location>
</feature>
<dbReference type="OrthoDB" id="441771at2759"/>
<evidence type="ECO:0000313" key="10">
    <source>
        <dbReference type="Proteomes" id="UP000053259"/>
    </source>
</evidence>
<dbReference type="AlphaFoldDB" id="A0A0D2AN82"/>
<feature type="compositionally biased region" description="Basic and acidic residues" evidence="8">
    <location>
        <begin position="129"/>
        <end position="143"/>
    </location>
</feature>
<dbReference type="HOGENOM" id="CLU_008874_0_0_1"/>
<feature type="region of interest" description="Disordered" evidence="8">
    <location>
        <begin position="158"/>
        <end position="196"/>
    </location>
</feature>
<sequence length="834" mass="93930">MPASQLKQLKASLREQGLVGPQKSKKQKKQGISAAQRKQREAALNSIRDAFKPFDVKVASRPNKRDVTTPQTMKTAGKGPAQVYGRPGVTKSQGEELRRKSLLLELQRRNKVGGITDRRIGEEDPNMTPEEKMQQRFAREQERKSKKHALFDLEMEEAEEEDLLTHGGRALGFDEDDFDAGSLVDGSDDEDDNAGGLLKRKREAAEEMLAAVEAEPERKKSKKEVMKEIIAKSKLHKYERQQAKEDDEEAREALDKGIGDLRAALFGFQSSLEKRKAALAAATASTDGSNGQQEKHIGGVDPGRAALMEAKLDPDKDYDIQIKKLAQDTRARVTDRTKTEEELTAAAAEKQKALEESRLRRMKGEEDEESDEEIDSRDVGPDGEVYQVGVDDAEAFGLKSHVMERPPGFEDEDEFIIDEDLVASGSEIDEEALDAESISDSSEDEMLKDGDEDAETPNVSSTGANQVAVSTSRVTSCPETYDDIVGLLEREKAESANTLIRKVRLKYDAALSSSNREKLEAFATALVVYLGRRPNESSPPGLETFEAIARHLQSMSRTSPDAIGKAFRLHLEQMHQQQTMEAGDLMVLTAIGTIYPTSDHFHQVVTPAMTLIARWLGLTRPSSAKEFATGAYLTTLALKYQSFSRRYVPEVVRFIAFALQANPPDSVRKTLYSNVRTLANLWSNHSAFIEVVEPLMAPLQAAKQAKLSNHLQLLLNQSQSKRRPLALHNHRPLPIKSLVPKFEESFNPDRHYDPDRQRADTARLKKEYKREKKGAIRELRKDANFLAREQLREKKEKDRAYEEKYRRLVAEIQGEEGREAKEYEREKRRRKRGY</sequence>
<comment type="function">
    <text evidence="6">Involved in nucleolar processing of pre-18S ribosomal RNA. Has a role in the nuclear export of 40S pre-ribosomal subunit to the cytoplasm.</text>
</comment>
<keyword evidence="7" id="KW-0175">Coiled coil</keyword>
<feature type="region of interest" description="Disordered" evidence="8">
    <location>
        <begin position="58"/>
        <end position="97"/>
    </location>
</feature>
<keyword evidence="5" id="KW-0539">Nucleus</keyword>
<evidence type="ECO:0000256" key="6">
    <source>
        <dbReference type="ARBA" id="ARBA00024695"/>
    </source>
</evidence>
<dbReference type="InterPro" id="IPR007276">
    <property type="entry name" value="Nop14"/>
</dbReference>
<dbReference type="EMBL" id="KN847532">
    <property type="protein sequence ID" value="KIW07965.1"/>
    <property type="molecule type" value="Genomic_DNA"/>
</dbReference>
<dbReference type="InParanoid" id="A0A0D2AN82"/>
<dbReference type="GO" id="GO:0030692">
    <property type="term" value="C:Noc4p-Nop14p complex"/>
    <property type="evidence" value="ECO:0007669"/>
    <property type="project" value="TreeGrafter"/>
</dbReference>
<feature type="coiled-coil region" evidence="7">
    <location>
        <begin position="769"/>
        <end position="811"/>
    </location>
</feature>
<dbReference type="GO" id="GO:0032040">
    <property type="term" value="C:small-subunit processome"/>
    <property type="evidence" value="ECO:0007669"/>
    <property type="project" value="InterPro"/>
</dbReference>
<evidence type="ECO:0000256" key="1">
    <source>
        <dbReference type="ARBA" id="ARBA00004604"/>
    </source>
</evidence>
<feature type="compositionally biased region" description="Acidic residues" evidence="8">
    <location>
        <begin position="365"/>
        <end position="375"/>
    </location>
</feature>
<keyword evidence="4" id="KW-0698">rRNA processing</keyword>
<reference evidence="9 10" key="1">
    <citation type="submission" date="2015-01" db="EMBL/GenBank/DDBJ databases">
        <title>The Genome Sequence of Ochroconis gallopava CBS43764.</title>
        <authorList>
            <consortium name="The Broad Institute Genomics Platform"/>
            <person name="Cuomo C."/>
            <person name="de Hoog S."/>
            <person name="Gorbushina A."/>
            <person name="Stielow B."/>
            <person name="Teixiera M."/>
            <person name="Abouelleil A."/>
            <person name="Chapman S.B."/>
            <person name="Priest M."/>
            <person name="Young S.K."/>
            <person name="Wortman J."/>
            <person name="Nusbaum C."/>
            <person name="Birren B."/>
        </authorList>
    </citation>
    <scope>NUCLEOTIDE SEQUENCE [LARGE SCALE GENOMIC DNA]</scope>
    <source>
        <strain evidence="9 10">CBS 43764</strain>
    </source>
</reference>
<evidence type="ECO:0000256" key="2">
    <source>
        <dbReference type="ARBA" id="ARBA00007466"/>
    </source>
</evidence>
<accession>A0A0D2AN82</accession>
<keyword evidence="10" id="KW-1185">Reference proteome</keyword>